<organism evidence="3 4">
    <name type="scientific">Pseudomonas syringae CC1557</name>
    <dbReference type="NCBI Taxonomy" id="1357279"/>
    <lineage>
        <taxon>Bacteria</taxon>
        <taxon>Pseudomonadati</taxon>
        <taxon>Pseudomonadota</taxon>
        <taxon>Gammaproteobacteria</taxon>
        <taxon>Pseudomonadales</taxon>
        <taxon>Pseudomonadaceae</taxon>
        <taxon>Pseudomonas</taxon>
        <taxon>Pseudomonas syringae</taxon>
    </lineage>
</organism>
<dbReference type="Proteomes" id="UP000019089">
    <property type="component" value="Chromosome"/>
</dbReference>
<dbReference type="GO" id="GO:0019684">
    <property type="term" value="P:photosynthesis, light reaction"/>
    <property type="evidence" value="ECO:0007669"/>
    <property type="project" value="InterPro"/>
</dbReference>
<dbReference type="eggNOG" id="COG3861">
    <property type="taxonomic scope" value="Bacteria"/>
</dbReference>
<feature type="region of interest" description="Disordered" evidence="1">
    <location>
        <begin position="118"/>
        <end position="141"/>
    </location>
</feature>
<dbReference type="AlphaFoldDB" id="W0MRU7"/>
<evidence type="ECO:0000259" key="2">
    <source>
        <dbReference type="Pfam" id="PF05239"/>
    </source>
</evidence>
<dbReference type="Gene3D" id="3.90.50.10">
    <property type="entry name" value="Photosynthetic Reaction Center, subunit H, domain 2"/>
    <property type="match status" value="2"/>
</dbReference>
<dbReference type="EMBL" id="CP007014">
    <property type="protein sequence ID" value="AHG41299.1"/>
    <property type="molecule type" value="Genomic_DNA"/>
</dbReference>
<reference evidence="3 4" key="1">
    <citation type="submission" date="2013-12" db="EMBL/GenBank/DDBJ databases">
        <title>Interactions Between Genome Architecture and Virulence Genes in Pseudomonas syringae, strain CC1557 as a model.</title>
        <authorList>
            <person name="Baltrus D."/>
            <person name="Hockett K."/>
            <person name="Karlsrud E."/>
            <person name="Dougherty K."/>
            <person name="Nishimura M."/>
        </authorList>
    </citation>
    <scope>NUCLEOTIDE SEQUENCE [LARGE SCALE GENOMIC DNA]</scope>
    <source>
        <strain evidence="3 4">CC1557</strain>
    </source>
</reference>
<evidence type="ECO:0000313" key="4">
    <source>
        <dbReference type="Proteomes" id="UP000019089"/>
    </source>
</evidence>
<accession>W0MRU7</accession>
<sequence length="253" mass="29372">MLRSMQDLEDYMLIATDGDIGKVKDFYFDDEAWVIRYLIVDTGSRLSSRSVLISPLSIRRHDWASRQLLVMADRDRIKNSPSVGTDEPVSRQHEIQYLDYYGHPYYWNVSEVRSSAFHPADNPAQEGSPDHTNAEWSDHQDNDPHLRSCKALIGYHIKATDGEVGHVESLLINEDTWAVQYLVVNTRNWWVGQHVLIAPEWIDRVSWQDKWVSLDLDCAAVRSSPYYESSEQLNREREAALHAHYGRVGYWHV</sequence>
<protein>
    <submittedName>
        <fullName evidence="3">Photosystem reaction center subunit H</fullName>
    </submittedName>
</protein>
<dbReference type="InterPro" id="IPR027275">
    <property type="entry name" value="PRC-brl_dom"/>
</dbReference>
<dbReference type="HOGENOM" id="CLU_1065156_0_0_6"/>
<name>W0MRU7_PSESX</name>
<dbReference type="RefSeq" id="WP_024643788.1">
    <property type="nucleotide sequence ID" value="NZ_CP007014.1"/>
</dbReference>
<dbReference type="GO" id="GO:0030077">
    <property type="term" value="C:plasma membrane light-harvesting complex"/>
    <property type="evidence" value="ECO:0007669"/>
    <property type="project" value="InterPro"/>
</dbReference>
<dbReference type="InterPro" id="IPR011033">
    <property type="entry name" value="PRC_barrel-like_sf"/>
</dbReference>
<dbReference type="InterPro" id="IPR014747">
    <property type="entry name" value="Bac_photo_RC_H_C"/>
</dbReference>
<dbReference type="Pfam" id="PF05239">
    <property type="entry name" value="PRC"/>
    <property type="match status" value="1"/>
</dbReference>
<feature type="domain" description="PRC-barrel" evidence="2">
    <location>
        <begin position="7"/>
        <end position="54"/>
    </location>
</feature>
<evidence type="ECO:0000256" key="1">
    <source>
        <dbReference type="SAM" id="MobiDB-lite"/>
    </source>
</evidence>
<evidence type="ECO:0000313" key="3">
    <source>
        <dbReference type="EMBL" id="AHG41299.1"/>
    </source>
</evidence>
<dbReference type="SUPFAM" id="SSF50346">
    <property type="entry name" value="PRC-barrel domain"/>
    <property type="match status" value="2"/>
</dbReference>
<dbReference type="KEGG" id="psyr:N018_14290"/>
<gene>
    <name evidence="3" type="ORF">N018_14290</name>
</gene>
<proteinExistence type="predicted"/>
<dbReference type="STRING" id="1357279.N018_14290"/>
<feature type="compositionally biased region" description="Basic and acidic residues" evidence="1">
    <location>
        <begin position="128"/>
        <end position="141"/>
    </location>
</feature>